<dbReference type="Proteomes" id="UP000321947">
    <property type="component" value="Unassembled WGS sequence"/>
</dbReference>
<dbReference type="EMBL" id="SSTD01017952">
    <property type="protein sequence ID" value="TYJ98683.1"/>
    <property type="molecule type" value="Genomic_DNA"/>
</dbReference>
<dbReference type="InterPro" id="IPR036691">
    <property type="entry name" value="Endo/exonu/phosph_ase_sf"/>
</dbReference>
<proteinExistence type="predicted"/>
<comment type="caution">
    <text evidence="1">The sequence shown here is derived from an EMBL/GenBank/DDBJ whole genome shotgun (WGS) entry which is preliminary data.</text>
</comment>
<dbReference type="PANTHER" id="PTHR33710:SF71">
    <property type="entry name" value="ENDONUCLEASE_EXONUCLEASE_PHOSPHATASE DOMAIN-CONTAINING PROTEIN"/>
    <property type="match status" value="1"/>
</dbReference>
<protein>
    <recommendedName>
        <fullName evidence="3">Reverse transcriptase</fullName>
    </recommendedName>
</protein>
<name>A0A5D3BHE3_CUCMM</name>
<evidence type="ECO:0000313" key="2">
    <source>
        <dbReference type="Proteomes" id="UP000321947"/>
    </source>
</evidence>
<dbReference type="Gene3D" id="3.60.10.10">
    <property type="entry name" value="Endonuclease/exonuclease/phosphatase"/>
    <property type="match status" value="1"/>
</dbReference>
<evidence type="ECO:0000313" key="1">
    <source>
        <dbReference type="EMBL" id="TYJ98683.1"/>
    </source>
</evidence>
<organism evidence="1 2">
    <name type="scientific">Cucumis melo var. makuwa</name>
    <name type="common">Oriental melon</name>
    <dbReference type="NCBI Taxonomy" id="1194695"/>
    <lineage>
        <taxon>Eukaryota</taxon>
        <taxon>Viridiplantae</taxon>
        <taxon>Streptophyta</taxon>
        <taxon>Embryophyta</taxon>
        <taxon>Tracheophyta</taxon>
        <taxon>Spermatophyta</taxon>
        <taxon>Magnoliopsida</taxon>
        <taxon>eudicotyledons</taxon>
        <taxon>Gunneridae</taxon>
        <taxon>Pentapetalae</taxon>
        <taxon>rosids</taxon>
        <taxon>fabids</taxon>
        <taxon>Cucurbitales</taxon>
        <taxon>Cucurbitaceae</taxon>
        <taxon>Benincaseae</taxon>
        <taxon>Cucumis</taxon>
    </lineage>
</organism>
<accession>A0A5D3BHE3</accession>
<gene>
    <name evidence="1" type="ORF">E5676_scaffold429G00120</name>
</gene>
<dbReference type="SUPFAM" id="SSF56219">
    <property type="entry name" value="DNase I-like"/>
    <property type="match status" value="1"/>
</dbReference>
<sequence length="465" mass="53060">MLLIKPNASKSEGNPDLLKISCSRVRVTSSQPTHLFKHTSFTILPRSLSRGPPCSQWSKIVAYSWLDPDHLVICYRNQGQEIDIALIKSLWSSKDIGWELVESFGRFGGILTMWDMSKIKVVETLKGGYSLSINSITSCKKSCWITNVYGPYDYEERRFVWLVLVSLSGYCTGAWCIGGKCNITRWAHECFPLEKQTRGMRQFNNPIDSLNIWELPLQNGRCTWSREGSSISRSLLDPFFIDKEWDEISENSRVGRKAHTISDHFPLLLEAGSIKWGPSPFRFSNSWLPFSECNRIIKEVWNITSITDWAGFVLIECSSRCTFTDAEIFKALKALGKNKSPSPNGFTAASSQNIGLWKTLSSFENFMSYTKKGGCDPCKGLQTNQLHDLNLQGRQILDPALIASEIVEDYQARRKKWWISKLDLEKPFEHVDQDFLDKVVQIKIWPEMDILDYGLPQNATLLHSN</sequence>
<dbReference type="AlphaFoldDB" id="A0A5D3BHE3"/>
<reference evidence="1 2" key="1">
    <citation type="submission" date="2019-08" db="EMBL/GenBank/DDBJ databases">
        <title>Draft genome sequences of two oriental melons (Cucumis melo L. var makuwa).</title>
        <authorList>
            <person name="Kwon S.-Y."/>
        </authorList>
    </citation>
    <scope>NUCLEOTIDE SEQUENCE [LARGE SCALE GENOMIC DNA]</scope>
    <source>
        <strain evidence="2">cv. Chang Bougi</strain>
        <tissue evidence="1">Leaf</tissue>
    </source>
</reference>
<evidence type="ECO:0008006" key="3">
    <source>
        <dbReference type="Google" id="ProtNLM"/>
    </source>
</evidence>
<dbReference type="PANTHER" id="PTHR33710">
    <property type="entry name" value="BNAC02G09200D PROTEIN"/>
    <property type="match status" value="1"/>
</dbReference>